<dbReference type="Proteomes" id="UP000631114">
    <property type="component" value="Unassembled WGS sequence"/>
</dbReference>
<dbReference type="PRINTS" id="PR00458">
    <property type="entry name" value="PEROXIDASE"/>
</dbReference>
<evidence type="ECO:0000256" key="7">
    <source>
        <dbReference type="ARBA" id="ARBA00023157"/>
    </source>
</evidence>
<dbReference type="Pfam" id="PF00141">
    <property type="entry name" value="peroxidase"/>
    <property type="match status" value="1"/>
</dbReference>
<comment type="cofactor">
    <cofactor evidence="9 11">
        <name>Ca(2+)</name>
        <dbReference type="ChEBI" id="CHEBI:29108"/>
    </cofactor>
    <text evidence="9 11">Binds 2 calcium ions per subunit.</text>
</comment>
<keyword evidence="9 11" id="KW-0106">Calcium</keyword>
<keyword evidence="12" id="KW-0732">Signal</keyword>
<comment type="function">
    <text evidence="11">Removal of H(2)O(2), oxidation of toxic reductants, biosynthesis and degradation of lignin, suberization, auxin catabolism, response to environmental stresses such as wounding, pathogen attack and oxidative stress.</text>
</comment>
<feature type="disulfide bond" evidence="10">
    <location>
        <begin position="171"/>
        <end position="203"/>
    </location>
</feature>
<dbReference type="OrthoDB" id="2113341at2759"/>
<proteinExistence type="inferred from homology"/>
<evidence type="ECO:0000256" key="4">
    <source>
        <dbReference type="ARBA" id="ARBA00022723"/>
    </source>
</evidence>
<comment type="subcellular location">
    <subcellularLocation>
        <location evidence="11">Secreted</location>
    </subcellularLocation>
</comment>
<evidence type="ECO:0000256" key="9">
    <source>
        <dbReference type="PIRSR" id="PIRSR600823-3"/>
    </source>
</evidence>
<dbReference type="SUPFAM" id="SSF48113">
    <property type="entry name" value="Heme-dependent peroxidases"/>
    <property type="match status" value="1"/>
</dbReference>
<evidence type="ECO:0000256" key="1">
    <source>
        <dbReference type="ARBA" id="ARBA00000189"/>
    </source>
</evidence>
<feature type="disulfide bond" evidence="10">
    <location>
        <begin position="92"/>
        <end position="294"/>
    </location>
</feature>
<dbReference type="PANTHER" id="PTHR31388:SF139">
    <property type="entry name" value="PEROXIDASE 53"/>
    <property type="match status" value="1"/>
</dbReference>
<dbReference type="Gene3D" id="1.10.420.10">
    <property type="entry name" value="Peroxidase, domain 2"/>
    <property type="match status" value="1"/>
</dbReference>
<comment type="cofactor">
    <cofactor evidence="11">
        <name>heme b</name>
        <dbReference type="ChEBI" id="CHEBI:60344"/>
    </cofactor>
    <text evidence="11">Binds 1 heme b (iron(II)-protoporphyrin IX) group per subunit.</text>
</comment>
<organism evidence="14 15">
    <name type="scientific">Coptis chinensis</name>
    <dbReference type="NCBI Taxonomy" id="261450"/>
    <lineage>
        <taxon>Eukaryota</taxon>
        <taxon>Viridiplantae</taxon>
        <taxon>Streptophyta</taxon>
        <taxon>Embryophyta</taxon>
        <taxon>Tracheophyta</taxon>
        <taxon>Spermatophyta</taxon>
        <taxon>Magnoliopsida</taxon>
        <taxon>Ranunculales</taxon>
        <taxon>Ranunculaceae</taxon>
        <taxon>Coptidoideae</taxon>
        <taxon>Coptis</taxon>
    </lineage>
</organism>
<dbReference type="InterPro" id="IPR033905">
    <property type="entry name" value="Secretory_peroxidase"/>
</dbReference>
<dbReference type="AlphaFoldDB" id="A0A835LZU6"/>
<keyword evidence="5 11" id="KW-0560">Oxidoreductase</keyword>
<evidence type="ECO:0000256" key="5">
    <source>
        <dbReference type="ARBA" id="ARBA00023002"/>
    </source>
</evidence>
<evidence type="ECO:0000256" key="3">
    <source>
        <dbReference type="ARBA" id="ARBA00022617"/>
    </source>
</evidence>
<keyword evidence="6 11" id="KW-0408">Iron</keyword>
<dbReference type="InterPro" id="IPR002016">
    <property type="entry name" value="Haem_peroxidase"/>
</dbReference>
<dbReference type="EC" id="1.11.1.7" evidence="11"/>
<comment type="caution">
    <text evidence="14">The sequence shown here is derived from an EMBL/GenBank/DDBJ whole genome shotgun (WGS) entry which is preliminary data.</text>
</comment>
<evidence type="ECO:0000256" key="10">
    <source>
        <dbReference type="PIRSR" id="PIRSR600823-5"/>
    </source>
</evidence>
<dbReference type="Gene3D" id="1.10.520.10">
    <property type="match status" value="1"/>
</dbReference>
<dbReference type="GO" id="GO:0140825">
    <property type="term" value="F:lactoperoxidase activity"/>
    <property type="evidence" value="ECO:0007669"/>
    <property type="project" value="UniProtKB-EC"/>
</dbReference>
<feature type="binding site" evidence="8">
    <location>
        <position position="134"/>
    </location>
    <ligand>
        <name>substrate</name>
    </ligand>
</feature>
<keyword evidence="11" id="KW-0964">Secreted</keyword>
<dbReference type="EMBL" id="JADFTS010000004">
    <property type="protein sequence ID" value="KAF9611107.1"/>
    <property type="molecule type" value="Genomic_DNA"/>
</dbReference>
<evidence type="ECO:0000256" key="6">
    <source>
        <dbReference type="ARBA" id="ARBA00023004"/>
    </source>
</evidence>
<dbReference type="CDD" id="cd00693">
    <property type="entry name" value="secretory_peroxidase"/>
    <property type="match status" value="1"/>
</dbReference>
<evidence type="ECO:0000313" key="15">
    <source>
        <dbReference type="Proteomes" id="UP000631114"/>
    </source>
</evidence>
<evidence type="ECO:0000256" key="12">
    <source>
        <dbReference type="SAM" id="SignalP"/>
    </source>
</evidence>
<keyword evidence="4 9" id="KW-0479">Metal-binding</keyword>
<feature type="binding site" evidence="9">
    <location>
        <position position="165"/>
    </location>
    <ligand>
        <name>Ca(2+)</name>
        <dbReference type="ChEBI" id="CHEBI:29108"/>
        <label>2</label>
    </ligand>
</feature>
<dbReference type="GO" id="GO:0042744">
    <property type="term" value="P:hydrogen peroxide catabolic process"/>
    <property type="evidence" value="ECO:0007669"/>
    <property type="project" value="UniProtKB-KW"/>
</dbReference>
<gene>
    <name evidence="14" type="ORF">IFM89_027000</name>
</gene>
<reference evidence="14 15" key="1">
    <citation type="submission" date="2020-10" db="EMBL/GenBank/DDBJ databases">
        <title>The Coptis chinensis genome and diversification of protoberbering-type alkaloids.</title>
        <authorList>
            <person name="Wang B."/>
            <person name="Shu S."/>
            <person name="Song C."/>
            <person name="Liu Y."/>
        </authorList>
    </citation>
    <scope>NUCLEOTIDE SEQUENCE [LARGE SCALE GENOMIC DNA]</scope>
    <source>
        <strain evidence="14">HL-2020</strain>
        <tissue evidence="14">Leaf</tissue>
    </source>
</reference>
<evidence type="ECO:0000259" key="13">
    <source>
        <dbReference type="PROSITE" id="PS50873"/>
    </source>
</evidence>
<keyword evidence="2 11" id="KW-0575">Peroxidase</keyword>
<comment type="similarity">
    <text evidence="11">Belongs to the peroxidase family. Classical plant (class III) peroxidase subfamily.</text>
</comment>
<evidence type="ECO:0000256" key="8">
    <source>
        <dbReference type="PIRSR" id="PIRSR600823-2"/>
    </source>
</evidence>
<dbReference type="FunFam" id="1.10.420.10:FF:000001">
    <property type="entry name" value="Peroxidase"/>
    <property type="match status" value="1"/>
</dbReference>
<evidence type="ECO:0000256" key="2">
    <source>
        <dbReference type="ARBA" id="ARBA00022559"/>
    </source>
</evidence>
<keyword evidence="7 10" id="KW-1015">Disulfide bond</keyword>
<feature type="binding site" evidence="9">
    <location>
        <position position="216"/>
    </location>
    <ligand>
        <name>Ca(2+)</name>
        <dbReference type="ChEBI" id="CHEBI:29108"/>
        <label>2</label>
    </ligand>
</feature>
<dbReference type="PANTHER" id="PTHR31388">
    <property type="entry name" value="PEROXIDASE 72-RELATED"/>
    <property type="match status" value="1"/>
</dbReference>
<dbReference type="GO" id="GO:0046872">
    <property type="term" value="F:metal ion binding"/>
    <property type="evidence" value="ECO:0007669"/>
    <property type="project" value="UniProtKB-UniRule"/>
</dbReference>
<accession>A0A835LZU6</accession>
<comment type="catalytic activity">
    <reaction evidence="1 11">
        <text>2 a phenolic donor + H2O2 = 2 a phenolic radical donor + 2 H2O</text>
        <dbReference type="Rhea" id="RHEA:56136"/>
        <dbReference type="ChEBI" id="CHEBI:15377"/>
        <dbReference type="ChEBI" id="CHEBI:16240"/>
        <dbReference type="ChEBI" id="CHEBI:139520"/>
        <dbReference type="ChEBI" id="CHEBI:139521"/>
        <dbReference type="EC" id="1.11.1.7"/>
    </reaction>
</comment>
<dbReference type="GO" id="GO:0005576">
    <property type="term" value="C:extracellular region"/>
    <property type="evidence" value="ECO:0007669"/>
    <property type="project" value="UniProtKB-SubCell"/>
</dbReference>
<evidence type="ECO:0000313" key="14">
    <source>
        <dbReference type="EMBL" id="KAF9611107.1"/>
    </source>
</evidence>
<feature type="binding site" evidence="9">
    <location>
        <position position="47"/>
    </location>
    <ligand>
        <name>Ca(2+)</name>
        <dbReference type="ChEBI" id="CHEBI:29108"/>
        <label>1</label>
    </ligand>
</feature>
<keyword evidence="3 11" id="KW-0349">Heme</keyword>
<dbReference type="PROSITE" id="PS50873">
    <property type="entry name" value="PEROXIDASE_4"/>
    <property type="match status" value="1"/>
</dbReference>
<keyword evidence="11" id="KW-0376">Hydrogen peroxide</keyword>
<feature type="binding site" evidence="9">
    <location>
        <position position="224"/>
    </location>
    <ligand>
        <name>Ca(2+)</name>
        <dbReference type="ChEBI" id="CHEBI:29108"/>
        <label>2</label>
    </ligand>
</feature>
<dbReference type="PRINTS" id="PR00461">
    <property type="entry name" value="PLPEROXIDASE"/>
</dbReference>
<feature type="domain" description="Plant heme peroxidase family profile" evidence="13">
    <location>
        <begin position="38"/>
        <end position="298"/>
    </location>
</feature>
<feature type="chain" id="PRO_5032724492" description="Peroxidase" evidence="12">
    <location>
        <begin position="16"/>
        <end position="327"/>
    </location>
</feature>
<dbReference type="GO" id="GO:0020037">
    <property type="term" value="F:heme binding"/>
    <property type="evidence" value="ECO:0007669"/>
    <property type="project" value="UniProtKB-UniRule"/>
</dbReference>
<dbReference type="GO" id="GO:0006979">
    <property type="term" value="P:response to oxidative stress"/>
    <property type="evidence" value="ECO:0007669"/>
    <property type="project" value="UniProtKB-UniRule"/>
</dbReference>
<sequence>MQMNSLPIIFLLASGSTIPFNLLRNCSVASTHVTGKCNSLSKGCEGSLLLDNSSSIWTEKDAGLNVASVRGFLVVDNIKTAAENACPGVVSCADILAIAAEASVSLAGGRSWNVLLGRRDSRTANFVGANRFLPSAFEGLTNITVKFAALNLSVTDLVALSGADTFGRAQCFTFINRLYNFNGTGNPDPTLNSSYLPTLRQICPQNGNGSVVTNLDLTTPDMFDSNYFTNLLSNQGLLQSDQELFSTNGSPTVPIVSNFNSNQSAFFASFAQSMVNMGNISPLTGSNGEIRSDCKRVNGYYISMLSFNQSKSVVLEEYFICSKDYPS</sequence>
<dbReference type="InterPro" id="IPR000823">
    <property type="entry name" value="Peroxidase_pln"/>
</dbReference>
<feature type="signal peptide" evidence="12">
    <location>
        <begin position="1"/>
        <end position="15"/>
    </location>
</feature>
<dbReference type="InterPro" id="IPR010255">
    <property type="entry name" value="Haem_peroxidase_sf"/>
</dbReference>
<protein>
    <recommendedName>
        <fullName evidence="11">Peroxidase</fullName>
        <ecNumber evidence="11">1.11.1.7</ecNumber>
    </recommendedName>
</protein>
<feature type="binding site" evidence="9">
    <location>
        <position position="59"/>
    </location>
    <ligand>
        <name>Ca(2+)</name>
        <dbReference type="ChEBI" id="CHEBI:29108"/>
        <label>1</label>
    </ligand>
</feature>
<name>A0A835LZU6_9MAGN</name>
<feature type="binding site" evidence="9">
    <location>
        <position position="43"/>
    </location>
    <ligand>
        <name>Ca(2+)</name>
        <dbReference type="ChEBI" id="CHEBI:29108"/>
        <label>1</label>
    </ligand>
</feature>
<keyword evidence="15" id="KW-1185">Reference proteome</keyword>
<evidence type="ECO:0000256" key="11">
    <source>
        <dbReference type="RuleBase" id="RU362060"/>
    </source>
</evidence>
<feature type="binding site" evidence="9">
    <location>
        <position position="219"/>
    </location>
    <ligand>
        <name>Ca(2+)</name>
        <dbReference type="ChEBI" id="CHEBI:29108"/>
        <label>2</label>
    </ligand>
</feature>